<dbReference type="KEGG" id="coh:EAV92_17940"/>
<evidence type="ECO:0000313" key="4">
    <source>
        <dbReference type="EMBL" id="AYQ74281.1"/>
    </source>
</evidence>
<dbReference type="NCBIfam" id="TIGR02861">
    <property type="entry name" value="SASP_H"/>
    <property type="match status" value="1"/>
</dbReference>
<name>A0A3G3K285_9BACL</name>
<dbReference type="GO" id="GO:0042601">
    <property type="term" value="C:endospore-forming forespore"/>
    <property type="evidence" value="ECO:0007669"/>
    <property type="project" value="InterPro"/>
</dbReference>
<dbReference type="AlphaFoldDB" id="A0A3G3K285"/>
<keyword evidence="3" id="KW-0749">Sporulation</keyword>
<protein>
    <submittedName>
        <fullName evidence="4">H-type small acid-soluble spore protein</fullName>
    </submittedName>
</protein>
<evidence type="ECO:0000256" key="1">
    <source>
        <dbReference type="ARBA" id="ARBA00004288"/>
    </source>
</evidence>
<dbReference type="Pfam" id="PF08141">
    <property type="entry name" value="SspH"/>
    <property type="match status" value="1"/>
</dbReference>
<keyword evidence="5" id="KW-1185">Reference proteome</keyword>
<evidence type="ECO:0000313" key="5">
    <source>
        <dbReference type="Proteomes" id="UP000269097"/>
    </source>
</evidence>
<dbReference type="EMBL" id="CP033433">
    <property type="protein sequence ID" value="AYQ74281.1"/>
    <property type="molecule type" value="Genomic_DNA"/>
</dbReference>
<sequence length="69" mass="7902">MNAQRAQEIAESPEMIDVSYYGVPVYIQHVNVEEGTARIFQRELPEEEQTVPLDALSEEFTTETDLPFV</sequence>
<gene>
    <name evidence="4" type="ORF">EAV92_17940</name>
</gene>
<proteinExistence type="inferred from homology"/>
<reference evidence="4 5" key="1">
    <citation type="submission" date="2018-10" db="EMBL/GenBank/DDBJ databases">
        <title>Genome Sequence of Cohnella sp.</title>
        <authorList>
            <person name="Srinivasan S."/>
            <person name="Kim M.K."/>
        </authorList>
    </citation>
    <scope>NUCLEOTIDE SEQUENCE [LARGE SCALE GENOMIC DNA]</scope>
    <source>
        <strain evidence="4 5">18JY8-7</strain>
    </source>
</reference>
<dbReference type="GO" id="GO:0030435">
    <property type="term" value="P:sporulation resulting in formation of a cellular spore"/>
    <property type="evidence" value="ECO:0007669"/>
    <property type="project" value="UniProtKB-KW"/>
</dbReference>
<comment type="similarity">
    <text evidence="2">Belongs to the SspH family.</text>
</comment>
<dbReference type="GO" id="GO:0030436">
    <property type="term" value="P:asexual sporulation"/>
    <property type="evidence" value="ECO:0007669"/>
    <property type="project" value="InterPro"/>
</dbReference>
<dbReference type="HAMAP" id="MF_00667">
    <property type="entry name" value="SspH"/>
    <property type="match status" value="1"/>
</dbReference>
<dbReference type="InterPro" id="IPR012610">
    <property type="entry name" value="SASP_SspH"/>
</dbReference>
<comment type="subcellular location">
    <subcellularLocation>
        <location evidence="1">Spore core</location>
    </subcellularLocation>
</comment>
<dbReference type="Proteomes" id="UP000269097">
    <property type="component" value="Chromosome"/>
</dbReference>
<evidence type="ECO:0000256" key="3">
    <source>
        <dbReference type="ARBA" id="ARBA00022969"/>
    </source>
</evidence>
<evidence type="ECO:0000256" key="2">
    <source>
        <dbReference type="ARBA" id="ARBA00006573"/>
    </source>
</evidence>
<organism evidence="4 5">
    <name type="scientific">Cohnella candidum</name>
    <dbReference type="NCBI Taxonomy" id="2674991"/>
    <lineage>
        <taxon>Bacteria</taxon>
        <taxon>Bacillati</taxon>
        <taxon>Bacillota</taxon>
        <taxon>Bacilli</taxon>
        <taxon>Bacillales</taxon>
        <taxon>Paenibacillaceae</taxon>
        <taxon>Cohnella</taxon>
    </lineage>
</organism>
<dbReference type="RefSeq" id="WP_123042362.1">
    <property type="nucleotide sequence ID" value="NZ_CP033433.1"/>
</dbReference>
<accession>A0A3G3K285</accession>